<proteinExistence type="predicted"/>
<reference evidence="2" key="1">
    <citation type="journal article" date="2023" name="Nat. Commun.">
        <title>Diploid and tetraploid genomes of Acorus and the evolution of monocots.</title>
        <authorList>
            <person name="Ma L."/>
            <person name="Liu K.W."/>
            <person name="Li Z."/>
            <person name="Hsiao Y.Y."/>
            <person name="Qi Y."/>
            <person name="Fu T."/>
            <person name="Tang G.D."/>
            <person name="Zhang D."/>
            <person name="Sun W.H."/>
            <person name="Liu D.K."/>
            <person name="Li Y."/>
            <person name="Chen G.Z."/>
            <person name="Liu X.D."/>
            <person name="Liao X.Y."/>
            <person name="Jiang Y.T."/>
            <person name="Yu X."/>
            <person name="Hao Y."/>
            <person name="Huang J."/>
            <person name="Zhao X.W."/>
            <person name="Ke S."/>
            <person name="Chen Y.Y."/>
            <person name="Wu W.L."/>
            <person name="Hsu J.L."/>
            <person name="Lin Y.F."/>
            <person name="Huang M.D."/>
            <person name="Li C.Y."/>
            <person name="Huang L."/>
            <person name="Wang Z.W."/>
            <person name="Zhao X."/>
            <person name="Zhong W.Y."/>
            <person name="Peng D.H."/>
            <person name="Ahmad S."/>
            <person name="Lan S."/>
            <person name="Zhang J.S."/>
            <person name="Tsai W.C."/>
            <person name="Van de Peer Y."/>
            <person name="Liu Z.J."/>
        </authorList>
    </citation>
    <scope>NUCLEOTIDE SEQUENCE</scope>
    <source>
        <strain evidence="2">SCP</strain>
    </source>
</reference>
<evidence type="ECO:0000259" key="1">
    <source>
        <dbReference type="Pfam" id="PF13966"/>
    </source>
</evidence>
<keyword evidence="3" id="KW-1185">Reference proteome</keyword>
<accession>A0AAV9BNV8</accession>
<evidence type="ECO:0000313" key="2">
    <source>
        <dbReference type="EMBL" id="KAK1277804.1"/>
    </source>
</evidence>
<protein>
    <recommendedName>
        <fullName evidence="1">Reverse transcriptase zinc-binding domain-containing protein</fullName>
    </recommendedName>
</protein>
<dbReference type="Pfam" id="PF13966">
    <property type="entry name" value="zf-RVT"/>
    <property type="match status" value="1"/>
</dbReference>
<organism evidence="2 3">
    <name type="scientific">Acorus gramineus</name>
    <name type="common">Dwarf sweet flag</name>
    <dbReference type="NCBI Taxonomy" id="55184"/>
    <lineage>
        <taxon>Eukaryota</taxon>
        <taxon>Viridiplantae</taxon>
        <taxon>Streptophyta</taxon>
        <taxon>Embryophyta</taxon>
        <taxon>Tracheophyta</taxon>
        <taxon>Spermatophyta</taxon>
        <taxon>Magnoliopsida</taxon>
        <taxon>Liliopsida</taxon>
        <taxon>Acoraceae</taxon>
        <taxon>Acorus</taxon>
    </lineage>
</organism>
<gene>
    <name evidence="2" type="ORF">QJS04_geneDACA023754</name>
</gene>
<dbReference type="EMBL" id="JAUJYN010000002">
    <property type="protein sequence ID" value="KAK1277804.1"/>
    <property type="molecule type" value="Genomic_DNA"/>
</dbReference>
<reference evidence="2" key="2">
    <citation type="submission" date="2023-06" db="EMBL/GenBank/DDBJ databases">
        <authorList>
            <person name="Ma L."/>
            <person name="Liu K.-W."/>
            <person name="Li Z."/>
            <person name="Hsiao Y.-Y."/>
            <person name="Qi Y."/>
            <person name="Fu T."/>
            <person name="Tang G."/>
            <person name="Zhang D."/>
            <person name="Sun W.-H."/>
            <person name="Liu D.-K."/>
            <person name="Li Y."/>
            <person name="Chen G.-Z."/>
            <person name="Liu X.-D."/>
            <person name="Liao X.-Y."/>
            <person name="Jiang Y.-T."/>
            <person name="Yu X."/>
            <person name="Hao Y."/>
            <person name="Huang J."/>
            <person name="Zhao X.-W."/>
            <person name="Ke S."/>
            <person name="Chen Y.-Y."/>
            <person name="Wu W.-L."/>
            <person name="Hsu J.-L."/>
            <person name="Lin Y.-F."/>
            <person name="Huang M.-D."/>
            <person name="Li C.-Y."/>
            <person name="Huang L."/>
            <person name="Wang Z.-W."/>
            <person name="Zhao X."/>
            <person name="Zhong W.-Y."/>
            <person name="Peng D.-H."/>
            <person name="Ahmad S."/>
            <person name="Lan S."/>
            <person name="Zhang J.-S."/>
            <person name="Tsai W.-C."/>
            <person name="Van De Peer Y."/>
            <person name="Liu Z.-J."/>
        </authorList>
    </citation>
    <scope>NUCLEOTIDE SEQUENCE</scope>
    <source>
        <strain evidence="2">SCP</strain>
        <tissue evidence="2">Leaves</tissue>
    </source>
</reference>
<dbReference type="PANTHER" id="PTHR33116">
    <property type="entry name" value="REVERSE TRANSCRIPTASE ZINC-BINDING DOMAIN-CONTAINING PROTEIN-RELATED-RELATED"/>
    <property type="match status" value="1"/>
</dbReference>
<sequence length="561" mass="65144">MDYAQRRRNGGNVRERHGLRRETITPSFFHKAANMRRRINHIGVLHDGEQVLEAQANIESCLVSHFTAAFKKDRHRIPEWVDEDLKKVPDHLWPDLVVPFSSDEMAEVDGWIEGLSICVGGPSTSHVQYADDAVILCAAKSLSIRGVKFVCKCFEFLSGLRINFQKSSMLGTHLVLEDLASFARRFSCRVQQFPTHLLGLPLHLIKLLKMDWNPLVVKFERRLEGWKGKLLSFGGRLTLLQAVLSNLPVFFMSIFKVPVGVLQKLEGLRRRFLWSRVHGEGCKSHLVRWDLVCSRRYLGGAGVSHLGDLNKALLSKWRWRWLSNRRLLWCRLLETRFGDGVPTNPFSAISPRVSFTWWNILSAIEGFLDAIQWKVGDGRTIRFWHDVWLRDSLLKEQFAEGVQDEVLWRPQPRLSFSVRGCYNWWRRDLPRFETTALEAKEIWRPKIPLKEKLLTRVYRAKWVFDADTQCPLCEMEEKTVLHLFIDCPFARQLWQLLKGAIEMEDQFSSLTELWEAGSAIYIVLSKHVDFIIIYGVLYEKPIFEESKTEEILTGRDVDAGR</sequence>
<comment type="caution">
    <text evidence="2">The sequence shown here is derived from an EMBL/GenBank/DDBJ whole genome shotgun (WGS) entry which is preliminary data.</text>
</comment>
<feature type="domain" description="Reverse transcriptase zinc-binding" evidence="1">
    <location>
        <begin position="416"/>
        <end position="494"/>
    </location>
</feature>
<dbReference type="Proteomes" id="UP001179952">
    <property type="component" value="Unassembled WGS sequence"/>
</dbReference>
<name>A0AAV9BNV8_ACOGR</name>
<dbReference type="AlphaFoldDB" id="A0AAV9BNV8"/>
<dbReference type="InterPro" id="IPR026960">
    <property type="entry name" value="RVT-Znf"/>
</dbReference>
<evidence type="ECO:0000313" key="3">
    <source>
        <dbReference type="Proteomes" id="UP001179952"/>
    </source>
</evidence>
<dbReference type="PANTHER" id="PTHR33116:SF78">
    <property type="entry name" value="OS12G0587133 PROTEIN"/>
    <property type="match status" value="1"/>
</dbReference>